<dbReference type="PANTHER" id="PTHR32089:SF112">
    <property type="entry name" value="LYSOZYME-LIKE PROTEIN-RELATED"/>
    <property type="match status" value="1"/>
</dbReference>
<evidence type="ECO:0000256" key="6">
    <source>
        <dbReference type="SAM" id="Phobius"/>
    </source>
</evidence>
<dbReference type="SMART" id="SM00304">
    <property type="entry name" value="HAMP"/>
    <property type="match status" value="2"/>
</dbReference>
<dbReference type="PROSITE" id="PS50885">
    <property type="entry name" value="HAMP"/>
    <property type="match status" value="1"/>
</dbReference>
<feature type="domain" description="HAMP" evidence="8">
    <location>
        <begin position="207"/>
        <end position="260"/>
    </location>
</feature>
<dbReference type="RefSeq" id="WP_179355520.1">
    <property type="nucleotide sequence ID" value="NZ_CP058627.1"/>
</dbReference>
<dbReference type="Pfam" id="PF00015">
    <property type="entry name" value="MCPsignal"/>
    <property type="match status" value="1"/>
</dbReference>
<dbReference type="SUPFAM" id="SSF58104">
    <property type="entry name" value="Methyl-accepting chemotaxis protein (MCP) signaling domain"/>
    <property type="match status" value="1"/>
</dbReference>
<dbReference type="CDD" id="cd11386">
    <property type="entry name" value="MCP_signal"/>
    <property type="match status" value="1"/>
</dbReference>
<dbReference type="AlphaFoldDB" id="A0A7H9BL74"/>
<comment type="subcellular location">
    <subcellularLocation>
        <location evidence="1">Membrane</location>
    </subcellularLocation>
</comment>
<dbReference type="CDD" id="cd06225">
    <property type="entry name" value="HAMP"/>
    <property type="match status" value="1"/>
</dbReference>
<evidence type="ECO:0000256" key="1">
    <source>
        <dbReference type="ARBA" id="ARBA00004370"/>
    </source>
</evidence>
<proteinExistence type="inferred from homology"/>
<feature type="region of interest" description="Disordered" evidence="5">
    <location>
        <begin position="504"/>
        <end position="525"/>
    </location>
</feature>
<dbReference type="GO" id="GO:0007165">
    <property type="term" value="P:signal transduction"/>
    <property type="evidence" value="ECO:0007669"/>
    <property type="project" value="UniProtKB-KW"/>
</dbReference>
<organism evidence="9 10">
    <name type="scientific">Chitinibacter bivalviorum</name>
    <dbReference type="NCBI Taxonomy" id="2739434"/>
    <lineage>
        <taxon>Bacteria</taxon>
        <taxon>Pseudomonadati</taxon>
        <taxon>Pseudomonadota</taxon>
        <taxon>Betaproteobacteria</taxon>
        <taxon>Neisseriales</taxon>
        <taxon>Chitinibacteraceae</taxon>
        <taxon>Chitinibacter</taxon>
    </lineage>
</organism>
<feature type="transmembrane region" description="Helical" evidence="6">
    <location>
        <begin position="180"/>
        <end position="206"/>
    </location>
</feature>
<reference evidence="9 10" key="1">
    <citation type="submission" date="2020-07" db="EMBL/GenBank/DDBJ databases">
        <title>Complete genome sequence of Chitinibacter sp. 2T18.</title>
        <authorList>
            <person name="Bae J.-W."/>
            <person name="Choi J.-W."/>
        </authorList>
    </citation>
    <scope>NUCLEOTIDE SEQUENCE [LARGE SCALE GENOMIC DNA]</scope>
    <source>
        <strain evidence="9 10">2T18</strain>
    </source>
</reference>
<dbReference type="PROSITE" id="PS50111">
    <property type="entry name" value="CHEMOTAXIS_TRANSDUC_2"/>
    <property type="match status" value="1"/>
</dbReference>
<protein>
    <submittedName>
        <fullName evidence="9">Methyl-accepting chemotaxis protein</fullName>
    </submittedName>
</protein>
<dbReference type="PRINTS" id="PR00260">
    <property type="entry name" value="CHEMTRNSDUCR"/>
</dbReference>
<dbReference type="FunFam" id="1.10.287.950:FF:000001">
    <property type="entry name" value="Methyl-accepting chemotaxis sensory transducer"/>
    <property type="match status" value="1"/>
</dbReference>
<evidence type="ECO:0000259" key="7">
    <source>
        <dbReference type="PROSITE" id="PS50111"/>
    </source>
</evidence>
<dbReference type="InterPro" id="IPR003660">
    <property type="entry name" value="HAMP_dom"/>
</dbReference>
<keyword evidence="6" id="KW-1133">Transmembrane helix</keyword>
<keyword evidence="6" id="KW-0472">Membrane</keyword>
<dbReference type="InterPro" id="IPR004090">
    <property type="entry name" value="Chemotax_Me-accpt_rcpt"/>
</dbReference>
<evidence type="ECO:0000313" key="10">
    <source>
        <dbReference type="Proteomes" id="UP000509597"/>
    </source>
</evidence>
<evidence type="ECO:0000313" key="9">
    <source>
        <dbReference type="EMBL" id="QLG89018.1"/>
    </source>
</evidence>
<gene>
    <name evidence="9" type="ORF">HQ393_12640</name>
</gene>
<evidence type="ECO:0000256" key="3">
    <source>
        <dbReference type="ARBA" id="ARBA00029447"/>
    </source>
</evidence>
<dbReference type="KEGG" id="chiz:HQ393_12640"/>
<feature type="domain" description="Methyl-accepting transducer" evidence="7">
    <location>
        <begin position="265"/>
        <end position="501"/>
    </location>
</feature>
<dbReference type="Pfam" id="PF12729">
    <property type="entry name" value="4HB_MCP_1"/>
    <property type="match status" value="1"/>
</dbReference>
<keyword evidence="2 4" id="KW-0807">Transducer</keyword>
<dbReference type="GO" id="GO:0016020">
    <property type="term" value="C:membrane"/>
    <property type="evidence" value="ECO:0007669"/>
    <property type="project" value="UniProtKB-SubCell"/>
</dbReference>
<dbReference type="InterPro" id="IPR024478">
    <property type="entry name" value="HlyB_4HB_MCP"/>
</dbReference>
<dbReference type="Gene3D" id="1.10.287.950">
    <property type="entry name" value="Methyl-accepting chemotaxis protein"/>
    <property type="match status" value="1"/>
</dbReference>
<dbReference type="Proteomes" id="UP000509597">
    <property type="component" value="Chromosome"/>
</dbReference>
<evidence type="ECO:0000259" key="8">
    <source>
        <dbReference type="PROSITE" id="PS50885"/>
    </source>
</evidence>
<sequence>MKIAHKLMALIGLTGLAILILTGVGYYNSGHVKSDATEITAKIVPGLLEMEQIQRKFARARYAVLYHVILTDAAAMKKTEEDFASYLAQLEVNVQELSALHYDDTDAANFAALKTELDKWKPLTTLVFNESRQEHTEQAMKLIREQCAPQAEKVYVALKQISDYKQKIAEKNEKQITNDIAFSISFSVICGLITLLTVSLLGWLIGRSVTQPLSRMQHFLQKLGQDYDFTRRLEVQSQDEIGVSLTALNGLLDTLQGSLRQLTRVGRDVSGSVTGLSNTSHELSQASHAVSESASAMASGVEEVTVSISHVADRAQECDHTAREAGRLAATGGNVIENTIASINLIADQVRESATQIESLKERTANINAVVTVIKDIADQTNLLALNAAIEAARAGDMGRGFAVVADEVRKLAERTANSTQEIISTVAAIQNEANSTVQTMQHTVRQVDEGVARAQEASSAIGDIRASADLVVHQVGEISAAMRDQSGASAAMAQQVERVAQMSEESSAAAASTANESQRLNQLGQELDQSISRYRI</sequence>
<feature type="transmembrane region" description="Helical" evidence="6">
    <location>
        <begin position="7"/>
        <end position="27"/>
    </location>
</feature>
<evidence type="ECO:0000256" key="2">
    <source>
        <dbReference type="ARBA" id="ARBA00023224"/>
    </source>
</evidence>
<keyword evidence="6" id="KW-0812">Transmembrane</keyword>
<evidence type="ECO:0000256" key="4">
    <source>
        <dbReference type="PROSITE-ProRule" id="PRU00284"/>
    </source>
</evidence>
<dbReference type="InterPro" id="IPR004089">
    <property type="entry name" value="MCPsignal_dom"/>
</dbReference>
<keyword evidence="10" id="KW-1185">Reference proteome</keyword>
<evidence type="ECO:0000256" key="5">
    <source>
        <dbReference type="SAM" id="MobiDB-lite"/>
    </source>
</evidence>
<accession>A0A7H9BL74</accession>
<name>A0A7H9BL74_9NEIS</name>
<dbReference type="GO" id="GO:0006935">
    <property type="term" value="P:chemotaxis"/>
    <property type="evidence" value="ECO:0007669"/>
    <property type="project" value="InterPro"/>
</dbReference>
<dbReference type="GO" id="GO:0004888">
    <property type="term" value="F:transmembrane signaling receptor activity"/>
    <property type="evidence" value="ECO:0007669"/>
    <property type="project" value="InterPro"/>
</dbReference>
<feature type="compositionally biased region" description="Low complexity" evidence="5">
    <location>
        <begin position="504"/>
        <end position="518"/>
    </location>
</feature>
<dbReference type="PANTHER" id="PTHR32089">
    <property type="entry name" value="METHYL-ACCEPTING CHEMOTAXIS PROTEIN MCPB"/>
    <property type="match status" value="1"/>
</dbReference>
<dbReference type="SMART" id="SM00283">
    <property type="entry name" value="MA"/>
    <property type="match status" value="1"/>
</dbReference>
<comment type="similarity">
    <text evidence="3">Belongs to the methyl-accepting chemotaxis (MCP) protein family.</text>
</comment>
<dbReference type="EMBL" id="CP058627">
    <property type="protein sequence ID" value="QLG89018.1"/>
    <property type="molecule type" value="Genomic_DNA"/>
</dbReference>